<reference evidence="5 6" key="1">
    <citation type="submission" date="2020-08" db="EMBL/GenBank/DDBJ databases">
        <title>Genome sequence of Sphingomonas rhizophila KACC 19189T.</title>
        <authorList>
            <person name="Hyun D.-W."/>
            <person name="Bae J.-W."/>
        </authorList>
    </citation>
    <scope>NUCLEOTIDE SEQUENCE [LARGE SCALE GENOMIC DNA]</scope>
    <source>
        <strain evidence="5 6">KACC 19189</strain>
    </source>
</reference>
<keyword evidence="4" id="KW-1133">Transmembrane helix</keyword>
<dbReference type="GO" id="GO:0046872">
    <property type="term" value="F:metal ion binding"/>
    <property type="evidence" value="ECO:0007669"/>
    <property type="project" value="UniProtKB-KW"/>
</dbReference>
<keyword evidence="4" id="KW-0812">Transmembrane</keyword>
<dbReference type="InterPro" id="IPR006385">
    <property type="entry name" value="HAD_hydro_SerB1"/>
</dbReference>
<organism evidence="5 6">
    <name type="scientific">Sphingomonas rhizophila</name>
    <dbReference type="NCBI Taxonomy" id="2071607"/>
    <lineage>
        <taxon>Bacteria</taxon>
        <taxon>Pseudomonadati</taxon>
        <taxon>Pseudomonadota</taxon>
        <taxon>Alphaproteobacteria</taxon>
        <taxon>Sphingomonadales</taxon>
        <taxon>Sphingomonadaceae</taxon>
        <taxon>Sphingomonas</taxon>
    </lineage>
</organism>
<gene>
    <name evidence="5" type="ORF">H9L12_09965</name>
</gene>
<dbReference type="Gene3D" id="3.40.50.1000">
    <property type="entry name" value="HAD superfamily/HAD-like"/>
    <property type="match status" value="1"/>
</dbReference>
<dbReference type="GO" id="GO:0016787">
    <property type="term" value="F:hydrolase activity"/>
    <property type="evidence" value="ECO:0007669"/>
    <property type="project" value="UniProtKB-KW"/>
</dbReference>
<accession>A0A7G9S9T5</accession>
<keyword evidence="3" id="KW-0460">Magnesium</keyword>
<name>A0A7G9S9T5_9SPHN</name>
<dbReference type="InterPro" id="IPR023214">
    <property type="entry name" value="HAD_sf"/>
</dbReference>
<evidence type="ECO:0000256" key="2">
    <source>
        <dbReference type="ARBA" id="ARBA00022801"/>
    </source>
</evidence>
<dbReference type="NCBIfam" id="TIGR01490">
    <property type="entry name" value="HAD-SF-IB-hyp1"/>
    <property type="match status" value="1"/>
</dbReference>
<dbReference type="Pfam" id="PF12710">
    <property type="entry name" value="HAD"/>
    <property type="match status" value="1"/>
</dbReference>
<keyword evidence="6" id="KW-1185">Reference proteome</keyword>
<evidence type="ECO:0000256" key="1">
    <source>
        <dbReference type="ARBA" id="ARBA00022723"/>
    </source>
</evidence>
<dbReference type="NCBIfam" id="TIGR01488">
    <property type="entry name" value="HAD-SF-IB"/>
    <property type="match status" value="1"/>
</dbReference>
<dbReference type="PANTHER" id="PTHR43344">
    <property type="entry name" value="PHOSPHOSERINE PHOSPHATASE"/>
    <property type="match status" value="1"/>
</dbReference>
<dbReference type="KEGG" id="srhi:H9L12_09965"/>
<dbReference type="AlphaFoldDB" id="A0A7G9S9T5"/>
<keyword evidence="2 5" id="KW-0378">Hydrolase</keyword>
<dbReference type="InterPro" id="IPR050582">
    <property type="entry name" value="HAD-like_SerB"/>
</dbReference>
<proteinExistence type="predicted"/>
<keyword evidence="4" id="KW-0472">Membrane</keyword>
<dbReference type="InterPro" id="IPR036412">
    <property type="entry name" value="HAD-like_sf"/>
</dbReference>
<evidence type="ECO:0000256" key="4">
    <source>
        <dbReference type="SAM" id="Phobius"/>
    </source>
</evidence>
<evidence type="ECO:0000256" key="3">
    <source>
        <dbReference type="ARBA" id="ARBA00022842"/>
    </source>
</evidence>
<dbReference type="Proteomes" id="UP000515955">
    <property type="component" value="Chromosome"/>
</dbReference>
<protein>
    <submittedName>
        <fullName evidence="5">HAD-IB family hydrolase</fullName>
    </submittedName>
</protein>
<dbReference type="RefSeq" id="WP_187541609.1">
    <property type="nucleotide sequence ID" value="NZ_CP060717.1"/>
</dbReference>
<dbReference type="SUPFAM" id="SSF56784">
    <property type="entry name" value="HAD-like"/>
    <property type="match status" value="1"/>
</dbReference>
<dbReference type="PANTHER" id="PTHR43344:SF13">
    <property type="entry name" value="PHOSPHATASE RV3661-RELATED"/>
    <property type="match status" value="1"/>
</dbReference>
<sequence length="222" mass="25182">MTQDLAIYDMDRTVTRHATYTPFLLHCAARRAPWRLLLLPLVLLSMLAYVAKLIDRGRLKEINHRLLIGHRRHAHELQPLADSFASKTAAGNVRPGARDAIARDRAEGRRIVMATASYRLYAEAIARELGFDDCIGTASVIGLDERVHAKIDGDNCYGPAKLVMIEEWLKRHELARGQVRFYSDHASDAPVFEWADEAVAVNPHEPLRKLARRRGWDIVDWG</sequence>
<evidence type="ECO:0000313" key="5">
    <source>
        <dbReference type="EMBL" id="QNN64610.1"/>
    </source>
</evidence>
<evidence type="ECO:0000313" key="6">
    <source>
        <dbReference type="Proteomes" id="UP000515955"/>
    </source>
</evidence>
<keyword evidence="1" id="KW-0479">Metal-binding</keyword>
<dbReference type="Gene3D" id="1.20.1440.100">
    <property type="entry name" value="SG protein - dephosphorylation function"/>
    <property type="match status" value="1"/>
</dbReference>
<dbReference type="EMBL" id="CP060717">
    <property type="protein sequence ID" value="QNN64610.1"/>
    <property type="molecule type" value="Genomic_DNA"/>
</dbReference>
<feature type="transmembrane region" description="Helical" evidence="4">
    <location>
        <begin position="32"/>
        <end position="51"/>
    </location>
</feature>